<keyword evidence="1" id="KW-0812">Transmembrane</keyword>
<gene>
    <name evidence="2" type="ORF">NIES30_19865</name>
</gene>
<protein>
    <submittedName>
        <fullName evidence="2">Uncharacterized protein</fullName>
    </submittedName>
</protein>
<evidence type="ECO:0000313" key="3">
    <source>
        <dbReference type="Proteomes" id="UP000185557"/>
    </source>
</evidence>
<keyword evidence="1" id="KW-0472">Membrane</keyword>
<dbReference type="AlphaFoldDB" id="A0A1U7J0Y6"/>
<dbReference type="EMBL" id="MRCG01000017">
    <property type="protein sequence ID" value="OKH45384.1"/>
    <property type="molecule type" value="Genomic_DNA"/>
</dbReference>
<evidence type="ECO:0000256" key="1">
    <source>
        <dbReference type="SAM" id="Phobius"/>
    </source>
</evidence>
<dbReference type="Proteomes" id="UP000185557">
    <property type="component" value="Unassembled WGS sequence"/>
</dbReference>
<feature type="transmembrane region" description="Helical" evidence="1">
    <location>
        <begin position="76"/>
        <end position="98"/>
    </location>
</feature>
<name>A0A1U7J0Y6_9CYAN</name>
<feature type="transmembrane region" description="Helical" evidence="1">
    <location>
        <begin position="17"/>
        <end position="34"/>
    </location>
</feature>
<proteinExistence type="predicted"/>
<comment type="caution">
    <text evidence="2">The sequence shown here is derived from an EMBL/GenBank/DDBJ whole genome shotgun (WGS) entry which is preliminary data.</text>
</comment>
<keyword evidence="1" id="KW-1133">Transmembrane helix</keyword>
<sequence>MKKASPASGETLERLKLSLYLVPIFGVVPALYSLWQKQGSRQELAVSRLVITLAFTWVITYGLLSAGSHLAPGLSLRLLISNTLVTTGYTLTNLILMVRLLQGKSVNLPGFSQWSKRLP</sequence>
<dbReference type="RefSeq" id="WP_073610192.1">
    <property type="nucleotide sequence ID" value="NZ_MRCG01000017.1"/>
</dbReference>
<accession>A0A1U7J0Y6</accession>
<keyword evidence="3" id="KW-1185">Reference proteome</keyword>
<organism evidence="2 3">
    <name type="scientific">Phormidium tenue NIES-30</name>
    <dbReference type="NCBI Taxonomy" id="549789"/>
    <lineage>
        <taxon>Bacteria</taxon>
        <taxon>Bacillati</taxon>
        <taxon>Cyanobacteriota</taxon>
        <taxon>Cyanophyceae</taxon>
        <taxon>Oscillatoriophycideae</taxon>
        <taxon>Oscillatoriales</taxon>
        <taxon>Oscillatoriaceae</taxon>
        <taxon>Phormidium</taxon>
    </lineage>
</organism>
<feature type="transmembrane region" description="Helical" evidence="1">
    <location>
        <begin position="46"/>
        <end position="64"/>
    </location>
</feature>
<dbReference type="OrthoDB" id="425192at2"/>
<dbReference type="STRING" id="549789.NIES30_19865"/>
<evidence type="ECO:0000313" key="2">
    <source>
        <dbReference type="EMBL" id="OKH45384.1"/>
    </source>
</evidence>
<reference evidence="2 3" key="1">
    <citation type="submission" date="2016-11" db="EMBL/GenBank/DDBJ databases">
        <title>Draft Genome Sequences of Nine Cyanobacterial Strains from Diverse Habitats.</title>
        <authorList>
            <person name="Zhu T."/>
            <person name="Hou S."/>
            <person name="Lu X."/>
            <person name="Hess W.R."/>
        </authorList>
    </citation>
    <scope>NUCLEOTIDE SEQUENCE [LARGE SCALE GENOMIC DNA]</scope>
    <source>
        <strain evidence="2 3">NIES-30</strain>
    </source>
</reference>